<evidence type="ECO:0000256" key="5">
    <source>
        <dbReference type="ARBA" id="ARBA00023136"/>
    </source>
</evidence>
<comment type="subcellular location">
    <subcellularLocation>
        <location evidence="1">Membrane</location>
        <topology evidence="1">Multi-pass membrane protein</topology>
    </subcellularLocation>
</comment>
<evidence type="ECO:0000256" key="8">
    <source>
        <dbReference type="SAM" id="Phobius"/>
    </source>
</evidence>
<feature type="transmembrane region" description="Helical" evidence="8">
    <location>
        <begin position="71"/>
        <end position="91"/>
    </location>
</feature>
<feature type="domain" description="G-protein coupled receptors family 1 profile" evidence="9">
    <location>
        <begin position="54"/>
        <end position="433"/>
    </location>
</feature>
<dbReference type="OrthoDB" id="5969463at2759"/>
<sequence length="452" mass="50527">MRTTATMFNLTNDTLNITHDERKLYLSVLQQESTIAFIPTFVYLGLLAVVGIPGNSLVLIIYLTKMTMKPLSIFILSMAAIDLITCLLILPGETYRLLHIWDFTEPIACQIYMALCARFVISSGLMLVAIAIIRYMKICHSLKKQVTLTQTKCICSFNIFIALVFSVPHGILQGKHSRKTQNPNIVGYYCQVDDSFVPTIWPKLNSASLFLLFFVTSSIIAFCYVRIGCAIRDHGKNVHQRNSLQATAQVSKGVAVLHTEVKATHLTDTTNKESSLSYGVDDTSESVDATVIISDLGDINTATIPNNSIRTIVENYNVNKSTSSENTCSDNYSRNKIALDGIITKQRLDTFKKSYGKQGGAIKKQRKLLNRTHLMMLTVTLVFFLGFLPYLGLNVLLVVSPETVASLKGWSLVMYQFFLDSCFVNCAANPVIYSLLVQKFKNICINMFKNKH</sequence>
<proteinExistence type="predicted"/>
<dbReference type="CDD" id="cd00637">
    <property type="entry name" value="7tm_classA_rhodopsin-like"/>
    <property type="match status" value="1"/>
</dbReference>
<dbReference type="PANTHER" id="PTHR24243:SF208">
    <property type="entry name" value="PYROKININ-1 RECEPTOR"/>
    <property type="match status" value="1"/>
</dbReference>
<evidence type="ECO:0000256" key="2">
    <source>
        <dbReference type="ARBA" id="ARBA00022692"/>
    </source>
</evidence>
<dbReference type="PROSITE" id="PS50262">
    <property type="entry name" value="G_PROTEIN_RECEP_F1_2"/>
    <property type="match status" value="1"/>
</dbReference>
<dbReference type="PANTHER" id="PTHR24243">
    <property type="entry name" value="G-PROTEIN COUPLED RECEPTOR"/>
    <property type="match status" value="1"/>
</dbReference>
<evidence type="ECO:0000313" key="10">
    <source>
        <dbReference type="Proteomes" id="UP001165740"/>
    </source>
</evidence>
<protein>
    <submittedName>
        <fullName evidence="11">Uncharacterized protein LOC129928246</fullName>
    </submittedName>
</protein>
<dbReference type="GeneID" id="129928246"/>
<dbReference type="SUPFAM" id="SSF81321">
    <property type="entry name" value="Family A G protein-coupled receptor-like"/>
    <property type="match status" value="1"/>
</dbReference>
<dbReference type="PRINTS" id="PR00237">
    <property type="entry name" value="GPCRRHODOPSN"/>
</dbReference>
<evidence type="ECO:0000256" key="3">
    <source>
        <dbReference type="ARBA" id="ARBA00022989"/>
    </source>
</evidence>
<dbReference type="OMA" id="ITHDERK"/>
<evidence type="ECO:0000256" key="7">
    <source>
        <dbReference type="ARBA" id="ARBA00023224"/>
    </source>
</evidence>
<dbReference type="GO" id="GO:0016020">
    <property type="term" value="C:membrane"/>
    <property type="evidence" value="ECO:0007669"/>
    <property type="project" value="UniProtKB-SubCell"/>
</dbReference>
<evidence type="ECO:0000256" key="4">
    <source>
        <dbReference type="ARBA" id="ARBA00023040"/>
    </source>
</evidence>
<dbReference type="GO" id="GO:0004930">
    <property type="term" value="F:G protein-coupled receptor activity"/>
    <property type="evidence" value="ECO:0007669"/>
    <property type="project" value="UniProtKB-KW"/>
</dbReference>
<reference evidence="11" key="1">
    <citation type="submission" date="2025-08" db="UniProtKB">
        <authorList>
            <consortium name="RefSeq"/>
        </authorList>
    </citation>
    <scope>IDENTIFICATION</scope>
</reference>
<keyword evidence="7" id="KW-0807">Transducer</keyword>
<accession>A0A9W3BDZ9</accession>
<dbReference type="AlphaFoldDB" id="A0A9W3BDZ9"/>
<evidence type="ECO:0000256" key="6">
    <source>
        <dbReference type="ARBA" id="ARBA00023170"/>
    </source>
</evidence>
<organism evidence="10 11">
    <name type="scientific">Biomphalaria glabrata</name>
    <name type="common">Bloodfluke planorb</name>
    <name type="synonym">Freshwater snail</name>
    <dbReference type="NCBI Taxonomy" id="6526"/>
    <lineage>
        <taxon>Eukaryota</taxon>
        <taxon>Metazoa</taxon>
        <taxon>Spiralia</taxon>
        <taxon>Lophotrochozoa</taxon>
        <taxon>Mollusca</taxon>
        <taxon>Gastropoda</taxon>
        <taxon>Heterobranchia</taxon>
        <taxon>Euthyneura</taxon>
        <taxon>Panpulmonata</taxon>
        <taxon>Hygrophila</taxon>
        <taxon>Lymnaeoidea</taxon>
        <taxon>Planorbidae</taxon>
        <taxon>Biomphalaria</taxon>
    </lineage>
</organism>
<feature type="transmembrane region" description="Helical" evidence="8">
    <location>
        <begin position="111"/>
        <end position="133"/>
    </location>
</feature>
<dbReference type="Pfam" id="PF00001">
    <property type="entry name" value="7tm_1"/>
    <property type="match status" value="1"/>
</dbReference>
<name>A0A9W3BDZ9_BIOGL</name>
<evidence type="ECO:0000313" key="11">
    <source>
        <dbReference type="RefSeq" id="XP_055897707.1"/>
    </source>
</evidence>
<dbReference type="RefSeq" id="XP_055897707.1">
    <property type="nucleotide sequence ID" value="XM_056041732.1"/>
</dbReference>
<dbReference type="InterPro" id="IPR000276">
    <property type="entry name" value="GPCR_Rhodpsn"/>
</dbReference>
<feature type="transmembrane region" description="Helical" evidence="8">
    <location>
        <begin position="413"/>
        <end position="437"/>
    </location>
</feature>
<evidence type="ECO:0000256" key="1">
    <source>
        <dbReference type="ARBA" id="ARBA00004141"/>
    </source>
</evidence>
<keyword evidence="3 8" id="KW-1133">Transmembrane helix</keyword>
<keyword evidence="5 8" id="KW-0472">Membrane</keyword>
<keyword evidence="2 8" id="KW-0812">Transmembrane</keyword>
<dbReference type="Gene3D" id="1.20.1070.10">
    <property type="entry name" value="Rhodopsin 7-helix transmembrane proteins"/>
    <property type="match status" value="2"/>
</dbReference>
<feature type="transmembrane region" description="Helical" evidence="8">
    <location>
        <begin position="374"/>
        <end position="393"/>
    </location>
</feature>
<dbReference type="Proteomes" id="UP001165740">
    <property type="component" value="Chromosome 9"/>
</dbReference>
<feature type="transmembrane region" description="Helical" evidence="8">
    <location>
        <begin position="41"/>
        <end position="64"/>
    </location>
</feature>
<evidence type="ECO:0000259" key="9">
    <source>
        <dbReference type="PROSITE" id="PS50262"/>
    </source>
</evidence>
<keyword evidence="4" id="KW-0297">G-protein coupled receptor</keyword>
<feature type="transmembrane region" description="Helical" evidence="8">
    <location>
        <begin position="154"/>
        <end position="172"/>
    </location>
</feature>
<feature type="transmembrane region" description="Helical" evidence="8">
    <location>
        <begin position="207"/>
        <end position="227"/>
    </location>
</feature>
<gene>
    <name evidence="11" type="primary">LOC129928246</name>
</gene>
<keyword evidence="10" id="KW-1185">Reference proteome</keyword>
<keyword evidence="6" id="KW-0675">Receptor</keyword>
<dbReference type="InterPro" id="IPR017452">
    <property type="entry name" value="GPCR_Rhodpsn_7TM"/>
</dbReference>